<dbReference type="HAMAP" id="MF_00265">
    <property type="entry name" value="VapC_Nob1"/>
    <property type="match status" value="1"/>
</dbReference>
<keyword evidence="2 6" id="KW-0540">Nuclease</keyword>
<dbReference type="Gene3D" id="3.40.50.1010">
    <property type="entry name" value="5'-nuclease"/>
    <property type="match status" value="1"/>
</dbReference>
<comment type="caution">
    <text evidence="8">The sequence shown here is derived from an EMBL/GenBank/DDBJ whole genome shotgun (WGS) entry which is preliminary data.</text>
</comment>
<dbReference type="InterPro" id="IPR051619">
    <property type="entry name" value="TypeII_TA_RNase_PINc/VapC"/>
</dbReference>
<feature type="domain" description="PIN" evidence="7">
    <location>
        <begin position="2"/>
        <end position="122"/>
    </location>
</feature>
<dbReference type="InterPro" id="IPR022907">
    <property type="entry name" value="VapC_family"/>
</dbReference>
<feature type="binding site" evidence="6">
    <location>
        <position position="5"/>
    </location>
    <ligand>
        <name>Mg(2+)</name>
        <dbReference type="ChEBI" id="CHEBI:18420"/>
    </ligand>
</feature>
<comment type="similarity">
    <text evidence="6">Belongs to the PINc/VapC protein family.</text>
</comment>
<keyword evidence="1 6" id="KW-1277">Toxin-antitoxin system</keyword>
<keyword evidence="9" id="KW-1185">Reference proteome</keyword>
<dbReference type="SUPFAM" id="SSF88723">
    <property type="entry name" value="PIN domain-like"/>
    <property type="match status" value="1"/>
</dbReference>
<evidence type="ECO:0000256" key="1">
    <source>
        <dbReference type="ARBA" id="ARBA00022649"/>
    </source>
</evidence>
<evidence type="ECO:0000256" key="4">
    <source>
        <dbReference type="ARBA" id="ARBA00022801"/>
    </source>
</evidence>
<sequence>MIVLDASAWVCALVDAGDQGDASRAVLEADPDWLVPAHGPIETLRTVRRYEQAGVLGRDAAQSFGDAVVATQLRVVGPEPWLLAEVWELRYTVSPYDAPYVVLARRFDAALVTIDSRLARAASDLDVPTVVPGS</sequence>
<keyword evidence="6" id="KW-0800">Toxin</keyword>
<dbReference type="InterPro" id="IPR002716">
    <property type="entry name" value="PIN_dom"/>
</dbReference>
<comment type="function">
    <text evidence="6">Toxic component of a toxin-antitoxin (TA) system. An RNase.</text>
</comment>
<name>A0ABQ6HZV7_9MICO</name>
<proteinExistence type="inferred from homology"/>
<dbReference type="Pfam" id="PF01850">
    <property type="entry name" value="PIN"/>
    <property type="match status" value="1"/>
</dbReference>
<dbReference type="PANTHER" id="PTHR35901">
    <property type="entry name" value="RIBONUCLEASE VAPC3"/>
    <property type="match status" value="1"/>
</dbReference>
<dbReference type="PANTHER" id="PTHR35901:SF1">
    <property type="entry name" value="EXONUCLEASE VAPC9"/>
    <property type="match status" value="1"/>
</dbReference>
<keyword evidence="4 6" id="KW-0378">Hydrolase</keyword>
<evidence type="ECO:0000259" key="7">
    <source>
        <dbReference type="Pfam" id="PF01850"/>
    </source>
</evidence>
<organism evidence="8 9">
    <name type="scientific">Luteimicrobium album</name>
    <dbReference type="NCBI Taxonomy" id="1054550"/>
    <lineage>
        <taxon>Bacteria</taxon>
        <taxon>Bacillati</taxon>
        <taxon>Actinomycetota</taxon>
        <taxon>Actinomycetes</taxon>
        <taxon>Micrococcales</taxon>
        <taxon>Luteimicrobium</taxon>
    </lineage>
</organism>
<evidence type="ECO:0000256" key="2">
    <source>
        <dbReference type="ARBA" id="ARBA00022722"/>
    </source>
</evidence>
<gene>
    <name evidence="8" type="primary">vapC9</name>
    <name evidence="6" type="synonym">vapC</name>
    <name evidence="8" type="ORF">GCM10025864_08140</name>
</gene>
<dbReference type="InterPro" id="IPR029060">
    <property type="entry name" value="PIN-like_dom_sf"/>
</dbReference>
<feature type="binding site" evidence="6">
    <location>
        <position position="97"/>
    </location>
    <ligand>
        <name>Mg(2+)</name>
        <dbReference type="ChEBI" id="CHEBI:18420"/>
    </ligand>
</feature>
<evidence type="ECO:0000313" key="9">
    <source>
        <dbReference type="Proteomes" id="UP001157091"/>
    </source>
</evidence>
<evidence type="ECO:0000256" key="3">
    <source>
        <dbReference type="ARBA" id="ARBA00022723"/>
    </source>
</evidence>
<keyword evidence="3 6" id="KW-0479">Metal-binding</keyword>
<evidence type="ECO:0000256" key="6">
    <source>
        <dbReference type="HAMAP-Rule" id="MF_00265"/>
    </source>
</evidence>
<comment type="cofactor">
    <cofactor evidence="6">
        <name>Mg(2+)</name>
        <dbReference type="ChEBI" id="CHEBI:18420"/>
    </cofactor>
</comment>
<dbReference type="CDD" id="cd09873">
    <property type="entry name" value="PIN_Pae0151-like"/>
    <property type="match status" value="1"/>
</dbReference>
<accession>A0ABQ6HZV7</accession>
<protein>
    <recommendedName>
        <fullName evidence="6">Ribonuclease VapC</fullName>
        <shortName evidence="6">RNase VapC</shortName>
        <ecNumber evidence="6">3.1.-.-</ecNumber>
    </recommendedName>
    <alternativeName>
        <fullName evidence="6">Toxin VapC</fullName>
    </alternativeName>
</protein>
<dbReference type="EC" id="3.1.-.-" evidence="6"/>
<dbReference type="InterPro" id="IPR044153">
    <property type="entry name" value="PIN_Pae0151-like"/>
</dbReference>
<evidence type="ECO:0000256" key="5">
    <source>
        <dbReference type="ARBA" id="ARBA00022842"/>
    </source>
</evidence>
<dbReference type="Proteomes" id="UP001157091">
    <property type="component" value="Unassembled WGS sequence"/>
</dbReference>
<reference evidence="9" key="1">
    <citation type="journal article" date="2019" name="Int. J. Syst. Evol. Microbiol.">
        <title>The Global Catalogue of Microorganisms (GCM) 10K type strain sequencing project: providing services to taxonomists for standard genome sequencing and annotation.</title>
        <authorList>
            <consortium name="The Broad Institute Genomics Platform"/>
            <consortium name="The Broad Institute Genome Sequencing Center for Infectious Disease"/>
            <person name="Wu L."/>
            <person name="Ma J."/>
        </authorList>
    </citation>
    <scope>NUCLEOTIDE SEQUENCE [LARGE SCALE GENOMIC DNA]</scope>
    <source>
        <strain evidence="9">NBRC 106348</strain>
    </source>
</reference>
<dbReference type="EMBL" id="BSUK01000001">
    <property type="protein sequence ID" value="GMA23055.1"/>
    <property type="molecule type" value="Genomic_DNA"/>
</dbReference>
<dbReference type="RefSeq" id="WP_284292148.1">
    <property type="nucleotide sequence ID" value="NZ_BSUK01000001.1"/>
</dbReference>
<keyword evidence="5 6" id="KW-0460">Magnesium</keyword>
<evidence type="ECO:0000313" key="8">
    <source>
        <dbReference type="EMBL" id="GMA23055.1"/>
    </source>
</evidence>